<name>A0A6G1CQG5_9ORYZ</name>
<evidence type="ECO:0000256" key="1">
    <source>
        <dbReference type="SAM" id="MobiDB-lite"/>
    </source>
</evidence>
<protein>
    <submittedName>
        <fullName evidence="2">Uncharacterized protein</fullName>
    </submittedName>
</protein>
<reference evidence="2 3" key="1">
    <citation type="submission" date="2019-11" db="EMBL/GenBank/DDBJ databases">
        <title>Whole genome sequence of Oryza granulata.</title>
        <authorList>
            <person name="Li W."/>
        </authorList>
    </citation>
    <scope>NUCLEOTIDE SEQUENCE [LARGE SCALE GENOMIC DNA]</scope>
    <source>
        <strain evidence="3">cv. Menghai</strain>
        <tissue evidence="2">Leaf</tissue>
    </source>
</reference>
<evidence type="ECO:0000313" key="3">
    <source>
        <dbReference type="Proteomes" id="UP000479710"/>
    </source>
</evidence>
<dbReference type="Proteomes" id="UP000479710">
    <property type="component" value="Unassembled WGS sequence"/>
</dbReference>
<dbReference type="EMBL" id="SPHZ02000008">
    <property type="protein sequence ID" value="KAF0902340.1"/>
    <property type="molecule type" value="Genomic_DNA"/>
</dbReference>
<evidence type="ECO:0000313" key="2">
    <source>
        <dbReference type="EMBL" id="KAF0902340.1"/>
    </source>
</evidence>
<gene>
    <name evidence="2" type="ORF">E2562_016191</name>
</gene>
<dbReference type="AlphaFoldDB" id="A0A6G1CQG5"/>
<proteinExistence type="predicted"/>
<organism evidence="2 3">
    <name type="scientific">Oryza meyeriana var. granulata</name>
    <dbReference type="NCBI Taxonomy" id="110450"/>
    <lineage>
        <taxon>Eukaryota</taxon>
        <taxon>Viridiplantae</taxon>
        <taxon>Streptophyta</taxon>
        <taxon>Embryophyta</taxon>
        <taxon>Tracheophyta</taxon>
        <taxon>Spermatophyta</taxon>
        <taxon>Magnoliopsida</taxon>
        <taxon>Liliopsida</taxon>
        <taxon>Poales</taxon>
        <taxon>Poaceae</taxon>
        <taxon>BOP clade</taxon>
        <taxon>Oryzoideae</taxon>
        <taxon>Oryzeae</taxon>
        <taxon>Oryzinae</taxon>
        <taxon>Oryza</taxon>
        <taxon>Oryza meyeriana</taxon>
    </lineage>
</organism>
<feature type="region of interest" description="Disordered" evidence="1">
    <location>
        <begin position="1"/>
        <end position="34"/>
    </location>
</feature>
<comment type="caution">
    <text evidence="2">The sequence shown here is derived from an EMBL/GenBank/DDBJ whole genome shotgun (WGS) entry which is preliminary data.</text>
</comment>
<keyword evidence="3" id="KW-1185">Reference proteome</keyword>
<accession>A0A6G1CQG5</accession>
<sequence>MDGDATKPMPAPTLHLYSTKGRSPRKTPNSSMPCDTYLGRSGRTDFDSLSSNGCPGLVRSFGICVEQWRFERLTAIEGWTGHRFVFPRFAVVFSSVR</sequence>